<gene>
    <name evidence="1" type="ORF">KC01_LOCUS17157</name>
</gene>
<dbReference type="Proteomes" id="UP001497482">
    <property type="component" value="Chromosome 17"/>
</dbReference>
<organism evidence="1 2">
    <name type="scientific">Knipowitschia caucasica</name>
    <name type="common">Caucasian dwarf goby</name>
    <name type="synonym">Pomatoschistus caucasicus</name>
    <dbReference type="NCBI Taxonomy" id="637954"/>
    <lineage>
        <taxon>Eukaryota</taxon>
        <taxon>Metazoa</taxon>
        <taxon>Chordata</taxon>
        <taxon>Craniata</taxon>
        <taxon>Vertebrata</taxon>
        <taxon>Euteleostomi</taxon>
        <taxon>Actinopterygii</taxon>
        <taxon>Neopterygii</taxon>
        <taxon>Teleostei</taxon>
        <taxon>Neoteleostei</taxon>
        <taxon>Acanthomorphata</taxon>
        <taxon>Gobiaria</taxon>
        <taxon>Gobiiformes</taxon>
        <taxon>Gobioidei</taxon>
        <taxon>Gobiidae</taxon>
        <taxon>Gobiinae</taxon>
        <taxon>Knipowitschia</taxon>
    </lineage>
</organism>
<dbReference type="EMBL" id="OZ035839">
    <property type="protein sequence ID" value="CAL1587188.1"/>
    <property type="molecule type" value="Genomic_DNA"/>
</dbReference>
<sequence length="84" mass="9776">MFFAGARSRPSNLSDFPDYLLRVQALLPRKRRRRGVRSGRRVRLKSWLVLSPELLRFPVNIPRDSEACCRRFLSPRQPAPLTVA</sequence>
<accession>A0AAV2KBA4</accession>
<evidence type="ECO:0000313" key="1">
    <source>
        <dbReference type="EMBL" id="CAL1587188.1"/>
    </source>
</evidence>
<protein>
    <submittedName>
        <fullName evidence="1">Uncharacterized protein</fullName>
    </submittedName>
</protein>
<name>A0AAV2KBA4_KNICA</name>
<dbReference type="AlphaFoldDB" id="A0AAV2KBA4"/>
<proteinExistence type="predicted"/>
<evidence type="ECO:0000313" key="2">
    <source>
        <dbReference type="Proteomes" id="UP001497482"/>
    </source>
</evidence>
<keyword evidence="2" id="KW-1185">Reference proteome</keyword>
<reference evidence="1 2" key="1">
    <citation type="submission" date="2024-04" db="EMBL/GenBank/DDBJ databases">
        <authorList>
            <person name="Waldvogel A.-M."/>
            <person name="Schoenle A."/>
        </authorList>
    </citation>
    <scope>NUCLEOTIDE SEQUENCE [LARGE SCALE GENOMIC DNA]</scope>
</reference>